<evidence type="ECO:0000256" key="1">
    <source>
        <dbReference type="SAM" id="MobiDB-lite"/>
    </source>
</evidence>
<reference evidence="2" key="1">
    <citation type="submission" date="2023-06" db="EMBL/GenBank/DDBJ databases">
        <authorList>
            <consortium name="Lawrence Berkeley National Laboratory"/>
            <person name="Ahrendt S."/>
            <person name="Sahu N."/>
            <person name="Indic B."/>
            <person name="Wong-Bajracharya J."/>
            <person name="Merenyi Z."/>
            <person name="Ke H.-M."/>
            <person name="Monk M."/>
            <person name="Kocsube S."/>
            <person name="Drula E."/>
            <person name="Lipzen A."/>
            <person name="Balint B."/>
            <person name="Henrissat B."/>
            <person name="Andreopoulos B."/>
            <person name="Martin F.M."/>
            <person name="Harder C.B."/>
            <person name="Rigling D."/>
            <person name="Ford K.L."/>
            <person name="Foster G.D."/>
            <person name="Pangilinan J."/>
            <person name="Papanicolaou A."/>
            <person name="Barry K."/>
            <person name="LaButti K."/>
            <person name="Viragh M."/>
            <person name="Koriabine M."/>
            <person name="Yan M."/>
            <person name="Riley R."/>
            <person name="Champramary S."/>
            <person name="Plett K.L."/>
            <person name="Tsai I.J."/>
            <person name="Slot J."/>
            <person name="Sipos G."/>
            <person name="Plett J."/>
            <person name="Nagy L.G."/>
            <person name="Grigoriev I.V."/>
        </authorList>
    </citation>
    <scope>NUCLEOTIDE SEQUENCE</scope>
    <source>
        <strain evidence="2">HWK02</strain>
    </source>
</reference>
<feature type="region of interest" description="Disordered" evidence="1">
    <location>
        <begin position="464"/>
        <end position="489"/>
    </location>
</feature>
<name>A0AA39Q031_9AGAR</name>
<organism evidence="2 3">
    <name type="scientific">Armillaria luteobubalina</name>
    <dbReference type="NCBI Taxonomy" id="153913"/>
    <lineage>
        <taxon>Eukaryota</taxon>
        <taxon>Fungi</taxon>
        <taxon>Dikarya</taxon>
        <taxon>Basidiomycota</taxon>
        <taxon>Agaricomycotina</taxon>
        <taxon>Agaricomycetes</taxon>
        <taxon>Agaricomycetidae</taxon>
        <taxon>Agaricales</taxon>
        <taxon>Marasmiineae</taxon>
        <taxon>Physalacriaceae</taxon>
        <taxon>Armillaria</taxon>
    </lineage>
</organism>
<keyword evidence="3" id="KW-1185">Reference proteome</keyword>
<proteinExistence type="predicted"/>
<evidence type="ECO:0000313" key="2">
    <source>
        <dbReference type="EMBL" id="KAK0493762.1"/>
    </source>
</evidence>
<gene>
    <name evidence="2" type="ORF">EDD18DRAFT_1107749</name>
</gene>
<feature type="compositionally biased region" description="Basic and acidic residues" evidence="1">
    <location>
        <begin position="467"/>
        <end position="481"/>
    </location>
</feature>
<evidence type="ECO:0000313" key="3">
    <source>
        <dbReference type="Proteomes" id="UP001175228"/>
    </source>
</evidence>
<accession>A0AA39Q031</accession>
<feature type="region of interest" description="Disordered" evidence="1">
    <location>
        <begin position="94"/>
        <end position="176"/>
    </location>
</feature>
<dbReference type="AlphaFoldDB" id="A0AA39Q031"/>
<comment type="caution">
    <text evidence="2">The sequence shown here is derived from an EMBL/GenBank/DDBJ whole genome shotgun (WGS) entry which is preliminary data.</text>
</comment>
<protein>
    <submittedName>
        <fullName evidence="2">Uncharacterized protein</fullName>
    </submittedName>
</protein>
<dbReference type="Proteomes" id="UP001175228">
    <property type="component" value="Unassembled WGS sequence"/>
</dbReference>
<dbReference type="EMBL" id="JAUEPU010000023">
    <property type="protein sequence ID" value="KAK0493762.1"/>
    <property type="molecule type" value="Genomic_DNA"/>
</dbReference>
<sequence>MRLADALTPESYVKEWGDWALTMKESKTSMLLNSQSQCLVIASSSNHTKDTLVPSNKSGSIISETNRNRQLPIMPLGKCGPGNLKQTKLEIDLRGPSQSGKKHQADDASDVQSDVCTPTKKTKGCKSVTNKSKAALNKKKPIEPTPACGTRSHGKQPSSVVHESTEAPPAEDEYQEDENGILEELNTVTSSPGIGGVPVVNRRDKRSFPPLSMIPGEGDSLKKDEVRELVKDEAVATSTNICRQLEQALELRNLFELSTNMTNCIATQYHSAFKNVLDLIVQVACTEAPSSLELILSDPDIPLQLHIAIKKALSEQSIEIPELDKPIPGDDRSMAPLATSLSLILYSLGHSMGNQPASPEDEAKGSFQLSVEDNLGAGETKDKKKKKKQKRFNVEDFDEKLDTSSKHQRQEIANGNYIKLSPHLQRLVPYFNNEAVENVTEWELVTAITQAHPILVHRVQTNISDQRSSDEHDAKLQEYRTKQWGPTPD</sequence>